<proteinExistence type="predicted"/>
<evidence type="ECO:0000256" key="1">
    <source>
        <dbReference type="SAM" id="Phobius"/>
    </source>
</evidence>
<evidence type="ECO:0000313" key="2">
    <source>
        <dbReference type="EMBL" id="HII69743.1"/>
    </source>
</evidence>
<protein>
    <submittedName>
        <fullName evidence="2">Uncharacterized protein</fullName>
    </submittedName>
</protein>
<dbReference type="EMBL" id="DUJS01000001">
    <property type="protein sequence ID" value="HII69743.1"/>
    <property type="molecule type" value="Genomic_DNA"/>
</dbReference>
<name>A0A832TBC7_9EURY</name>
<comment type="caution">
    <text evidence="2">The sequence shown here is derived from an EMBL/GenBank/DDBJ whole genome shotgun (WGS) entry which is preliminary data.</text>
</comment>
<dbReference type="Proteomes" id="UP000619545">
    <property type="component" value="Unassembled WGS sequence"/>
</dbReference>
<reference evidence="2" key="1">
    <citation type="journal article" date="2020" name="bioRxiv">
        <title>A rank-normalized archaeal taxonomy based on genome phylogeny resolves widespread incomplete and uneven classifications.</title>
        <authorList>
            <person name="Rinke C."/>
            <person name="Chuvochina M."/>
            <person name="Mussig A.J."/>
            <person name="Chaumeil P.-A."/>
            <person name="Waite D.W."/>
            <person name="Whitman W.B."/>
            <person name="Parks D.H."/>
            <person name="Hugenholtz P."/>
        </authorList>
    </citation>
    <scope>NUCLEOTIDE SEQUENCE</scope>
    <source>
        <strain evidence="2">UBA8853</strain>
    </source>
</reference>
<accession>A0A832TBC7</accession>
<keyword evidence="1" id="KW-0812">Transmembrane</keyword>
<dbReference type="RefSeq" id="WP_011019478.1">
    <property type="nucleotide sequence ID" value="NZ_DUJS01000001.1"/>
</dbReference>
<evidence type="ECO:0000313" key="3">
    <source>
        <dbReference type="Proteomes" id="UP000619545"/>
    </source>
</evidence>
<keyword evidence="1" id="KW-1133">Transmembrane helix</keyword>
<dbReference type="GeneID" id="1477211"/>
<organism evidence="2 3">
    <name type="scientific">Methanopyrus kandleri</name>
    <dbReference type="NCBI Taxonomy" id="2320"/>
    <lineage>
        <taxon>Archaea</taxon>
        <taxon>Methanobacteriati</taxon>
        <taxon>Methanobacteriota</taxon>
        <taxon>Methanomada group</taxon>
        <taxon>Methanopyri</taxon>
        <taxon>Methanopyrales</taxon>
        <taxon>Methanopyraceae</taxon>
        <taxon>Methanopyrus</taxon>
    </lineage>
</organism>
<feature type="transmembrane region" description="Helical" evidence="1">
    <location>
        <begin position="121"/>
        <end position="148"/>
    </location>
</feature>
<sequence length="239" mass="27305">MELAELAEKVAGERPELAGWAFRILVEARDRRQWGIAEVAFRNALGEVVRLRDLKNKPPTTWAKKWCKHGVFRGMEPVIARGEFREFVEQLPDDWLTTPGERARRQLLQGHFRKSAGRARYAIRIGGIMYVPTLVGPIATYGLAYYLVRSVPDHLLAGARTPMKLVEVAEENELAITSKDIERAGLKPEARTFRNLRYVTCKVRIFFPTEECKLAGRFDVGLLELVTRYRKGIMETFTG</sequence>
<keyword evidence="1" id="KW-0472">Membrane</keyword>
<gene>
    <name evidence="2" type="ORF">HA336_00740</name>
</gene>
<dbReference type="AlphaFoldDB" id="A0A832TBC7"/>